<gene>
    <name evidence="2" type="ORF">D1164_20965</name>
</gene>
<evidence type="ECO:0000313" key="3">
    <source>
        <dbReference type="Proteomes" id="UP000266441"/>
    </source>
</evidence>
<reference evidence="2 3" key="1">
    <citation type="journal article" date="2015" name="Int. J. Syst. Evol. Microbiol.">
        <title>Mariniphaga sediminis sp. nov., isolated from coastal sediment.</title>
        <authorList>
            <person name="Wang F.Q."/>
            <person name="Shen Q.Y."/>
            <person name="Chen G.J."/>
            <person name="Du Z.J."/>
        </authorList>
    </citation>
    <scope>NUCLEOTIDE SEQUENCE [LARGE SCALE GENOMIC DNA]</scope>
    <source>
        <strain evidence="2 3">SY21</strain>
    </source>
</reference>
<feature type="signal peptide" evidence="1">
    <location>
        <begin position="1"/>
        <end position="19"/>
    </location>
</feature>
<accession>A0A399CUP6</accession>
<organism evidence="2 3">
    <name type="scientific">Mariniphaga sediminis</name>
    <dbReference type="NCBI Taxonomy" id="1628158"/>
    <lineage>
        <taxon>Bacteria</taxon>
        <taxon>Pseudomonadati</taxon>
        <taxon>Bacteroidota</taxon>
        <taxon>Bacteroidia</taxon>
        <taxon>Marinilabiliales</taxon>
        <taxon>Prolixibacteraceae</taxon>
        <taxon>Mariniphaga</taxon>
    </lineage>
</organism>
<evidence type="ECO:0000256" key="1">
    <source>
        <dbReference type="SAM" id="SignalP"/>
    </source>
</evidence>
<keyword evidence="1" id="KW-0732">Signal</keyword>
<feature type="chain" id="PRO_5017456621" evidence="1">
    <location>
        <begin position="20"/>
        <end position="187"/>
    </location>
</feature>
<dbReference type="RefSeq" id="WP_119351864.1">
    <property type="nucleotide sequence ID" value="NZ_QWET01000024.1"/>
</dbReference>
<evidence type="ECO:0000313" key="2">
    <source>
        <dbReference type="EMBL" id="RIH63197.1"/>
    </source>
</evidence>
<protein>
    <submittedName>
        <fullName evidence="2">Uncharacterized protein</fullName>
    </submittedName>
</protein>
<dbReference type="OrthoDB" id="9829999at2"/>
<keyword evidence="3" id="KW-1185">Reference proteome</keyword>
<dbReference type="AlphaFoldDB" id="A0A399CUP6"/>
<comment type="caution">
    <text evidence="2">The sequence shown here is derived from an EMBL/GenBank/DDBJ whole genome shotgun (WGS) entry which is preliminary data.</text>
</comment>
<name>A0A399CUP6_9BACT</name>
<dbReference type="Proteomes" id="UP000266441">
    <property type="component" value="Unassembled WGS sequence"/>
</dbReference>
<dbReference type="EMBL" id="QWET01000024">
    <property type="protein sequence ID" value="RIH63197.1"/>
    <property type="molecule type" value="Genomic_DNA"/>
</dbReference>
<sequence>MKKLTISFLFILAAVSVKAQNKIEIGLVAGGGYLNTITSENEFKLTNSFSVNGGLYVLKPVFNRQFVESGLRYNFRKTAIDEMFLQVDMDLNSLELPINYGWKLNNNIVVKAGLSGAWLLTKNIEREKFEMNAQLGAGYDLNWVKIFLNYQHGINKSDFMYKRDNRGLFIKYRRSVIMFDVNIPIFR</sequence>
<proteinExistence type="predicted"/>